<dbReference type="RefSeq" id="WP_087148558.1">
    <property type="nucleotide sequence ID" value="NZ_FUKJ01000458.1"/>
</dbReference>
<proteinExistence type="predicted"/>
<dbReference type="CDD" id="cd16936">
    <property type="entry name" value="HATPase_RsbW-like"/>
    <property type="match status" value="1"/>
</dbReference>
<reference evidence="4" key="1">
    <citation type="submission" date="2017-02" db="EMBL/GenBank/DDBJ databases">
        <authorList>
            <person name="Daims H."/>
        </authorList>
    </citation>
    <scope>NUCLEOTIDE SEQUENCE [LARGE SCALE GENOMIC DNA]</scope>
</reference>
<dbReference type="InterPro" id="IPR036890">
    <property type="entry name" value="HATPase_C_sf"/>
</dbReference>
<protein>
    <submittedName>
        <fullName evidence="3">Putative anti-sigma regulatory factor, serine/threonine protein kinase</fullName>
    </submittedName>
</protein>
<evidence type="ECO:0000313" key="4">
    <source>
        <dbReference type="Proteomes" id="UP000195442"/>
    </source>
</evidence>
<keyword evidence="3" id="KW-0808">Transferase</keyword>
<dbReference type="Gene3D" id="3.30.565.10">
    <property type="entry name" value="Histidine kinase-like ATPase, C-terminal domain"/>
    <property type="match status" value="1"/>
</dbReference>
<keyword evidence="4" id="KW-1185">Reference proteome</keyword>
<evidence type="ECO:0000259" key="2">
    <source>
        <dbReference type="SMART" id="SM00387"/>
    </source>
</evidence>
<evidence type="ECO:0000256" key="1">
    <source>
        <dbReference type="ARBA" id="ARBA00022527"/>
    </source>
</evidence>
<keyword evidence="1 3" id="KW-0723">Serine/threonine-protein kinase</keyword>
<dbReference type="PANTHER" id="PTHR35526:SF3">
    <property type="entry name" value="ANTI-SIGMA-F FACTOR RSBW"/>
    <property type="match status" value="1"/>
</dbReference>
<dbReference type="PANTHER" id="PTHR35526">
    <property type="entry name" value="ANTI-SIGMA-F FACTOR RSBW-RELATED"/>
    <property type="match status" value="1"/>
</dbReference>
<organism evidence="3 4">
    <name type="scientific">Crenothrix polyspora</name>
    <dbReference type="NCBI Taxonomy" id="360316"/>
    <lineage>
        <taxon>Bacteria</taxon>
        <taxon>Pseudomonadati</taxon>
        <taxon>Pseudomonadota</taxon>
        <taxon>Gammaproteobacteria</taxon>
        <taxon>Methylococcales</taxon>
        <taxon>Crenotrichaceae</taxon>
        <taxon>Crenothrix</taxon>
    </lineage>
</organism>
<dbReference type="Pfam" id="PF13581">
    <property type="entry name" value="HATPase_c_2"/>
    <property type="match status" value="1"/>
</dbReference>
<name>A0A1R4HIU8_9GAMM</name>
<feature type="domain" description="Histidine kinase/HSP90-like ATPase" evidence="2">
    <location>
        <begin position="42"/>
        <end position="144"/>
    </location>
</feature>
<dbReference type="SMART" id="SM00387">
    <property type="entry name" value="HATPase_c"/>
    <property type="match status" value="1"/>
</dbReference>
<dbReference type="InterPro" id="IPR003594">
    <property type="entry name" value="HATPase_dom"/>
</dbReference>
<dbReference type="InterPro" id="IPR050267">
    <property type="entry name" value="Anti-sigma-factor_SerPK"/>
</dbReference>
<keyword evidence="3" id="KW-0418">Kinase</keyword>
<dbReference type="GO" id="GO:0004674">
    <property type="term" value="F:protein serine/threonine kinase activity"/>
    <property type="evidence" value="ECO:0007669"/>
    <property type="project" value="UniProtKB-KW"/>
</dbReference>
<dbReference type="EMBL" id="FUKJ01000458">
    <property type="protein sequence ID" value="SJM96164.1"/>
    <property type="molecule type" value="Genomic_DNA"/>
</dbReference>
<sequence length="150" mass="16665">MGAEIIQVDVIIPTQTKYLELIGQLGEQIVQKIDTFAADKDTLAYHLNLVLTEATANAIKHAHHNNPEDTVKIAIHIQDDAINIKVYDHGPGFDLQAVLSPDFDQPKEHGMGLFFIRTLMDSVAYIRTEDGNVLEIIKYLRPTGAKPTCS</sequence>
<dbReference type="AlphaFoldDB" id="A0A1R4HIU8"/>
<dbReference type="SUPFAM" id="SSF55874">
    <property type="entry name" value="ATPase domain of HSP90 chaperone/DNA topoisomerase II/histidine kinase"/>
    <property type="match status" value="1"/>
</dbReference>
<dbReference type="OrthoDB" id="9792240at2"/>
<accession>A0A1R4HIU8</accession>
<dbReference type="Proteomes" id="UP000195442">
    <property type="component" value="Unassembled WGS sequence"/>
</dbReference>
<gene>
    <name evidence="3" type="ORF">CRENPOLYSF2_900004</name>
</gene>
<evidence type="ECO:0000313" key="3">
    <source>
        <dbReference type="EMBL" id="SJM96164.1"/>
    </source>
</evidence>